<accession>G0MID9</accession>
<organism evidence="2">
    <name type="scientific">Caenorhabditis brenneri</name>
    <name type="common">Nematode worm</name>
    <dbReference type="NCBI Taxonomy" id="135651"/>
    <lineage>
        <taxon>Eukaryota</taxon>
        <taxon>Metazoa</taxon>
        <taxon>Ecdysozoa</taxon>
        <taxon>Nematoda</taxon>
        <taxon>Chromadorea</taxon>
        <taxon>Rhabditida</taxon>
        <taxon>Rhabditina</taxon>
        <taxon>Rhabditomorpha</taxon>
        <taxon>Rhabditoidea</taxon>
        <taxon>Rhabditidae</taxon>
        <taxon>Peloderinae</taxon>
        <taxon>Caenorhabditis</taxon>
    </lineage>
</organism>
<proteinExistence type="predicted"/>
<reference evidence="2" key="1">
    <citation type="submission" date="2011-07" db="EMBL/GenBank/DDBJ databases">
        <authorList>
            <consortium name="Caenorhabditis brenneri Sequencing and Analysis Consortium"/>
            <person name="Wilson R.K."/>
        </authorList>
    </citation>
    <scope>NUCLEOTIDE SEQUENCE [LARGE SCALE GENOMIC DNA]</scope>
    <source>
        <strain evidence="2">PB2801</strain>
    </source>
</reference>
<protein>
    <submittedName>
        <fullName evidence="1">Uncharacterized protein</fullName>
    </submittedName>
</protein>
<dbReference type="HOGENOM" id="CLU_3175869_0_0_1"/>
<dbReference type="InParanoid" id="G0MID9"/>
<dbReference type="Proteomes" id="UP000008068">
    <property type="component" value="Unassembled WGS sequence"/>
</dbReference>
<evidence type="ECO:0000313" key="1">
    <source>
        <dbReference type="EMBL" id="EGT59340.1"/>
    </source>
</evidence>
<keyword evidence="2" id="KW-1185">Reference proteome</keyword>
<gene>
    <name evidence="1" type="ORF">CAEBREN_02857</name>
</gene>
<name>G0MID9_CAEBE</name>
<dbReference type="AlphaFoldDB" id="G0MID9"/>
<evidence type="ECO:0000313" key="2">
    <source>
        <dbReference type="Proteomes" id="UP000008068"/>
    </source>
</evidence>
<dbReference type="EMBL" id="GL379795">
    <property type="protein sequence ID" value="EGT59340.1"/>
    <property type="molecule type" value="Genomic_DNA"/>
</dbReference>
<sequence>MGKISKKGTRINEKMWDGDYVGVFFQFLDLKLTLINHDTDRMKKKCN</sequence>